<feature type="compositionally biased region" description="Low complexity" evidence="1">
    <location>
        <begin position="45"/>
        <end position="57"/>
    </location>
</feature>
<dbReference type="GeneID" id="108609337"/>
<organism evidence="3 4">
    <name type="scientific">Drosophila arizonae</name>
    <name type="common">Fruit fly</name>
    <dbReference type="NCBI Taxonomy" id="7263"/>
    <lineage>
        <taxon>Eukaryota</taxon>
        <taxon>Metazoa</taxon>
        <taxon>Ecdysozoa</taxon>
        <taxon>Arthropoda</taxon>
        <taxon>Hexapoda</taxon>
        <taxon>Insecta</taxon>
        <taxon>Pterygota</taxon>
        <taxon>Neoptera</taxon>
        <taxon>Endopterygota</taxon>
        <taxon>Diptera</taxon>
        <taxon>Brachycera</taxon>
        <taxon>Muscomorpha</taxon>
        <taxon>Ephydroidea</taxon>
        <taxon>Drosophilidae</taxon>
        <taxon>Drosophila</taxon>
    </lineage>
</organism>
<reference evidence="4" key="3">
    <citation type="submission" date="2025-08" db="UniProtKB">
        <authorList>
            <consortium name="RefSeq"/>
        </authorList>
    </citation>
    <scope>IDENTIFICATION</scope>
    <source>
        <tissue evidence="4">Whole organism</tissue>
    </source>
</reference>
<evidence type="ECO:0000313" key="3">
    <source>
        <dbReference type="Proteomes" id="UP000694904"/>
    </source>
</evidence>
<protein>
    <submittedName>
        <fullName evidence="4">Tyrosine-protein phosphatase 99A isoform X1</fullName>
    </submittedName>
</protein>
<proteinExistence type="predicted"/>
<keyword evidence="2" id="KW-0732">Signal</keyword>
<dbReference type="RefSeq" id="XP_017856601.1">
    <property type="nucleotide sequence ID" value="XM_018001112.1"/>
</dbReference>
<reference evidence="3" key="1">
    <citation type="journal article" date="1997" name="Nucleic Acids Res.">
        <title>tRNAscan-SE: a program for improved detection of transfer RNA genes in genomic sequence.</title>
        <authorList>
            <person name="Lowe T.M."/>
            <person name="Eddy S.R."/>
        </authorList>
    </citation>
    <scope>NUCLEOTIDE SEQUENCE [LARGE SCALE GENOMIC DNA]</scope>
</reference>
<reference evidence="3" key="2">
    <citation type="journal article" date="2016" name="G3 (Bethesda)">
        <title>Genome Evolution in Three Species of Cactophilic Drosophila.</title>
        <authorList>
            <person name="Sanchez-Flores A."/>
            <person name="Penazola F."/>
            <person name="Carpinteyro-Ponce J."/>
            <person name="Nazario-Yepiz N."/>
            <person name="Abreu-Goodger C."/>
            <person name="Machado C.A."/>
            <person name="Markow T.A."/>
        </authorList>
    </citation>
    <scope>NUCLEOTIDE SEQUENCE [LARGE SCALE GENOMIC DNA]</scope>
</reference>
<evidence type="ECO:0000256" key="2">
    <source>
        <dbReference type="SAM" id="SignalP"/>
    </source>
</evidence>
<feature type="compositionally biased region" description="Low complexity" evidence="1">
    <location>
        <begin position="65"/>
        <end position="74"/>
    </location>
</feature>
<accession>A0ABM1NNR5</accession>
<keyword evidence="3" id="KW-1185">Reference proteome</keyword>
<feature type="signal peptide" evidence="2">
    <location>
        <begin position="1"/>
        <end position="19"/>
    </location>
</feature>
<sequence length="198" mass="21294">MSLRILLIAAAALICHCVADVVHINQAAPKDVLVPFNDLLPPPLEESTTEAAAPATKPTKKSFHQQQQQQQQQQARSKVPDISAEKPAVLQLAVDLLPPFVDADSGSSSSTTTTTTTTRQPLVSIKAASTIAPHVAQSVQQHARVAARPNSLASETSASSRFSAELIRQYATYFQSTTPRPPRGPLPTLTPFPRFIKN</sequence>
<name>A0ABM1NNR5_DROAR</name>
<gene>
    <name evidence="4" type="primary">LOC108609337</name>
</gene>
<feature type="region of interest" description="Disordered" evidence="1">
    <location>
        <begin position="44"/>
        <end position="81"/>
    </location>
</feature>
<evidence type="ECO:0000256" key="1">
    <source>
        <dbReference type="SAM" id="MobiDB-lite"/>
    </source>
</evidence>
<dbReference type="Proteomes" id="UP000694904">
    <property type="component" value="Chromosome 2"/>
</dbReference>
<evidence type="ECO:0000313" key="4">
    <source>
        <dbReference type="RefSeq" id="XP_017856601.1"/>
    </source>
</evidence>
<feature type="chain" id="PRO_5045514055" evidence="2">
    <location>
        <begin position="20"/>
        <end position="198"/>
    </location>
</feature>